<keyword evidence="2" id="KW-0238">DNA-binding</keyword>
<dbReference type="InterPro" id="IPR011711">
    <property type="entry name" value="GntR_C"/>
</dbReference>
<proteinExistence type="predicted"/>
<dbReference type="CDD" id="cd07377">
    <property type="entry name" value="WHTH_GntR"/>
    <property type="match status" value="1"/>
</dbReference>
<keyword evidence="1" id="KW-0805">Transcription regulation</keyword>
<name>A0ABW4NYW9_9NOCA</name>
<keyword evidence="3" id="KW-0804">Transcription</keyword>
<gene>
    <name evidence="6" type="ORF">ACFSJG_04110</name>
</gene>
<feature type="region of interest" description="Disordered" evidence="4">
    <location>
        <begin position="1"/>
        <end position="28"/>
    </location>
</feature>
<feature type="domain" description="HTH gntR-type" evidence="5">
    <location>
        <begin position="25"/>
        <end position="94"/>
    </location>
</feature>
<dbReference type="InterPro" id="IPR000524">
    <property type="entry name" value="Tscrpt_reg_HTH_GntR"/>
</dbReference>
<keyword evidence="7" id="KW-1185">Reference proteome</keyword>
<dbReference type="Pfam" id="PF07729">
    <property type="entry name" value="FCD"/>
    <property type="match status" value="1"/>
</dbReference>
<dbReference type="Gene3D" id="1.10.10.10">
    <property type="entry name" value="Winged helix-like DNA-binding domain superfamily/Winged helix DNA-binding domain"/>
    <property type="match status" value="1"/>
</dbReference>
<dbReference type="EMBL" id="JBHUFB010000007">
    <property type="protein sequence ID" value="MFD1811386.1"/>
    <property type="molecule type" value="Genomic_DNA"/>
</dbReference>
<dbReference type="SUPFAM" id="SSF46785">
    <property type="entry name" value="Winged helix' DNA-binding domain"/>
    <property type="match status" value="1"/>
</dbReference>
<dbReference type="PRINTS" id="PR00035">
    <property type="entry name" value="HTHGNTR"/>
</dbReference>
<dbReference type="InterPro" id="IPR008920">
    <property type="entry name" value="TF_FadR/GntR_C"/>
</dbReference>
<dbReference type="RefSeq" id="WP_378483935.1">
    <property type="nucleotide sequence ID" value="NZ_JBHUFB010000007.1"/>
</dbReference>
<evidence type="ECO:0000256" key="4">
    <source>
        <dbReference type="SAM" id="MobiDB-lite"/>
    </source>
</evidence>
<comment type="caution">
    <text evidence="6">The sequence shown here is derived from an EMBL/GenBank/DDBJ whole genome shotgun (WGS) entry which is preliminary data.</text>
</comment>
<accession>A0ABW4NYW9</accession>
<dbReference type="PANTHER" id="PTHR43537">
    <property type="entry name" value="TRANSCRIPTIONAL REGULATOR, GNTR FAMILY"/>
    <property type="match status" value="1"/>
</dbReference>
<dbReference type="SMART" id="SM00345">
    <property type="entry name" value="HTH_GNTR"/>
    <property type="match status" value="1"/>
</dbReference>
<evidence type="ECO:0000259" key="5">
    <source>
        <dbReference type="PROSITE" id="PS50949"/>
    </source>
</evidence>
<sequence length="260" mass="28556">MAAALKTSDENERPNVVESGRGRAPKMSRQIANRIAEQILRGDIQVGERLPTEKEMVAEFGVARTTVREALRLLESQGLVTIRAGVGGGPVACRPQFAALGNTMKLFLQLENANLADVIDTRLTLEPVVARQATPRIADGRLDELQEALDSIRADPDDYENFVQKNALFHTIIYTAAGNPVLRIVMETLLLLVSEVEPASGHPQVTRIAAVDAQQLVLNAMRSRNADAAADAMGAFVHDTAKYYRRRLAQEISQPVHWQI</sequence>
<dbReference type="Gene3D" id="1.20.120.530">
    <property type="entry name" value="GntR ligand-binding domain-like"/>
    <property type="match status" value="1"/>
</dbReference>
<organism evidence="6 7">
    <name type="scientific">Rhodococcus gannanensis</name>
    <dbReference type="NCBI Taxonomy" id="1960308"/>
    <lineage>
        <taxon>Bacteria</taxon>
        <taxon>Bacillati</taxon>
        <taxon>Actinomycetota</taxon>
        <taxon>Actinomycetes</taxon>
        <taxon>Mycobacteriales</taxon>
        <taxon>Nocardiaceae</taxon>
        <taxon>Rhodococcus</taxon>
    </lineage>
</organism>
<dbReference type="PROSITE" id="PS50949">
    <property type="entry name" value="HTH_GNTR"/>
    <property type="match status" value="1"/>
</dbReference>
<protein>
    <submittedName>
        <fullName evidence="6">FadR/GntR family transcriptional regulator</fullName>
    </submittedName>
</protein>
<dbReference type="Pfam" id="PF00392">
    <property type="entry name" value="GntR"/>
    <property type="match status" value="1"/>
</dbReference>
<dbReference type="PANTHER" id="PTHR43537:SF5">
    <property type="entry name" value="UXU OPERON TRANSCRIPTIONAL REGULATOR"/>
    <property type="match status" value="1"/>
</dbReference>
<evidence type="ECO:0000313" key="7">
    <source>
        <dbReference type="Proteomes" id="UP001597286"/>
    </source>
</evidence>
<dbReference type="InterPro" id="IPR036388">
    <property type="entry name" value="WH-like_DNA-bd_sf"/>
</dbReference>
<dbReference type="SMART" id="SM00895">
    <property type="entry name" value="FCD"/>
    <property type="match status" value="1"/>
</dbReference>
<reference evidence="7" key="1">
    <citation type="journal article" date="2019" name="Int. J. Syst. Evol. Microbiol.">
        <title>The Global Catalogue of Microorganisms (GCM) 10K type strain sequencing project: providing services to taxonomists for standard genome sequencing and annotation.</title>
        <authorList>
            <consortium name="The Broad Institute Genomics Platform"/>
            <consortium name="The Broad Institute Genome Sequencing Center for Infectious Disease"/>
            <person name="Wu L."/>
            <person name="Ma J."/>
        </authorList>
    </citation>
    <scope>NUCLEOTIDE SEQUENCE [LARGE SCALE GENOMIC DNA]</scope>
    <source>
        <strain evidence="7">DT72</strain>
    </source>
</reference>
<evidence type="ECO:0000256" key="3">
    <source>
        <dbReference type="ARBA" id="ARBA00023163"/>
    </source>
</evidence>
<dbReference type="Proteomes" id="UP001597286">
    <property type="component" value="Unassembled WGS sequence"/>
</dbReference>
<evidence type="ECO:0000313" key="6">
    <source>
        <dbReference type="EMBL" id="MFD1811386.1"/>
    </source>
</evidence>
<dbReference type="InterPro" id="IPR036390">
    <property type="entry name" value="WH_DNA-bd_sf"/>
</dbReference>
<evidence type="ECO:0000256" key="1">
    <source>
        <dbReference type="ARBA" id="ARBA00023015"/>
    </source>
</evidence>
<dbReference type="SUPFAM" id="SSF48008">
    <property type="entry name" value="GntR ligand-binding domain-like"/>
    <property type="match status" value="1"/>
</dbReference>
<evidence type="ECO:0000256" key="2">
    <source>
        <dbReference type="ARBA" id="ARBA00023125"/>
    </source>
</evidence>